<gene>
    <name evidence="1" type="ORF">NQ317_015498</name>
</gene>
<dbReference type="Proteomes" id="UP001162164">
    <property type="component" value="Unassembled WGS sequence"/>
</dbReference>
<dbReference type="InterPro" id="IPR051760">
    <property type="entry name" value="KMT5A"/>
</dbReference>
<dbReference type="SUPFAM" id="SSF82199">
    <property type="entry name" value="SET domain"/>
    <property type="match status" value="1"/>
</dbReference>
<comment type="caution">
    <text evidence="1">The sequence shown here is derived from an EMBL/GenBank/DDBJ whole genome shotgun (WGS) entry which is preliminary data.</text>
</comment>
<dbReference type="Gene3D" id="2.170.270.10">
    <property type="entry name" value="SET domain"/>
    <property type="match status" value="1"/>
</dbReference>
<dbReference type="PANTHER" id="PTHR46167">
    <property type="entry name" value="N-LYSINE METHYLTRANSFERASE KMT5A"/>
    <property type="match status" value="1"/>
</dbReference>
<sequence>MYRMVRALFKQKKYTRRLAKRAAEREALQKLNHKVTDYFSVRKSDRRTEGEVQEERRRLLEFALRKGVEDGLEVRYIEGKGRGVFTTKHFHKGEFVVEYSGELIDINEAYRRGRNI</sequence>
<protein>
    <submittedName>
        <fullName evidence="1">Uncharacterized protein</fullName>
    </submittedName>
</protein>
<keyword evidence="2" id="KW-1185">Reference proteome</keyword>
<evidence type="ECO:0000313" key="2">
    <source>
        <dbReference type="Proteomes" id="UP001162164"/>
    </source>
</evidence>
<proteinExistence type="predicted"/>
<reference evidence="1" key="1">
    <citation type="journal article" date="2023" name="Insect Mol. Biol.">
        <title>Genome sequencing provides insights into the evolution of gene families encoding plant cell wall-degrading enzymes in longhorned beetles.</title>
        <authorList>
            <person name="Shin N.R."/>
            <person name="Okamura Y."/>
            <person name="Kirsch R."/>
            <person name="Pauchet Y."/>
        </authorList>
    </citation>
    <scope>NUCLEOTIDE SEQUENCE</scope>
    <source>
        <strain evidence="1">MMC_N1</strain>
    </source>
</reference>
<dbReference type="PANTHER" id="PTHR46167:SF1">
    <property type="entry name" value="N-LYSINE METHYLTRANSFERASE KMT5A"/>
    <property type="match status" value="1"/>
</dbReference>
<accession>A0ABQ9JM93</accession>
<evidence type="ECO:0000313" key="1">
    <source>
        <dbReference type="EMBL" id="KAJ8978774.1"/>
    </source>
</evidence>
<name>A0ABQ9JM93_9CUCU</name>
<organism evidence="1 2">
    <name type="scientific">Molorchus minor</name>
    <dbReference type="NCBI Taxonomy" id="1323400"/>
    <lineage>
        <taxon>Eukaryota</taxon>
        <taxon>Metazoa</taxon>
        <taxon>Ecdysozoa</taxon>
        <taxon>Arthropoda</taxon>
        <taxon>Hexapoda</taxon>
        <taxon>Insecta</taxon>
        <taxon>Pterygota</taxon>
        <taxon>Neoptera</taxon>
        <taxon>Endopterygota</taxon>
        <taxon>Coleoptera</taxon>
        <taxon>Polyphaga</taxon>
        <taxon>Cucujiformia</taxon>
        <taxon>Chrysomeloidea</taxon>
        <taxon>Cerambycidae</taxon>
        <taxon>Lamiinae</taxon>
        <taxon>Monochamini</taxon>
        <taxon>Molorchus</taxon>
    </lineage>
</organism>
<dbReference type="InterPro" id="IPR046341">
    <property type="entry name" value="SET_dom_sf"/>
</dbReference>
<dbReference type="EMBL" id="JAPWTJ010000403">
    <property type="protein sequence ID" value="KAJ8978774.1"/>
    <property type="molecule type" value="Genomic_DNA"/>
</dbReference>